<dbReference type="EMBL" id="CADCTX010000968">
    <property type="protein sequence ID" value="CAA9361691.1"/>
    <property type="molecule type" value="Genomic_DNA"/>
</dbReference>
<dbReference type="InterPro" id="IPR011008">
    <property type="entry name" value="Dimeric_a/b-barrel"/>
</dbReference>
<evidence type="ECO:0000259" key="2">
    <source>
        <dbReference type="PROSITE" id="PS51725"/>
    </source>
</evidence>
<dbReference type="Gene3D" id="3.30.70.100">
    <property type="match status" value="1"/>
</dbReference>
<name>A0A6J4MN44_9BACT</name>
<dbReference type="AlphaFoldDB" id="A0A6J4MN44"/>
<dbReference type="Pfam" id="PF03992">
    <property type="entry name" value="ABM"/>
    <property type="match status" value="1"/>
</dbReference>
<evidence type="ECO:0000256" key="1">
    <source>
        <dbReference type="SAM" id="MobiDB-lite"/>
    </source>
</evidence>
<accession>A0A6J4MN44</accession>
<sequence>MATHPTHAPATAPTPVSPSRGAEESEDAATTIRVGADVVTLVNVFTVAPERQQALVDLLVEATERTMRRLPGFVSANIHRSYDGHRVVNYAQWRTRADFDAMLRHPDARPHMEAAAAMAAFQPTLCEVAAVHHAGGA</sequence>
<dbReference type="SUPFAM" id="SSF54909">
    <property type="entry name" value="Dimeric alpha+beta barrel"/>
    <property type="match status" value="1"/>
</dbReference>
<dbReference type="PROSITE" id="PS51725">
    <property type="entry name" value="ABM"/>
    <property type="match status" value="1"/>
</dbReference>
<feature type="region of interest" description="Disordered" evidence="1">
    <location>
        <begin position="1"/>
        <end position="28"/>
    </location>
</feature>
<proteinExistence type="predicted"/>
<reference evidence="3" key="1">
    <citation type="submission" date="2020-02" db="EMBL/GenBank/DDBJ databases">
        <authorList>
            <person name="Meier V. D."/>
        </authorList>
    </citation>
    <scope>NUCLEOTIDE SEQUENCE</scope>
    <source>
        <strain evidence="3">AVDCRST_MAG40</strain>
    </source>
</reference>
<gene>
    <name evidence="3" type="ORF">AVDCRST_MAG40-3520</name>
</gene>
<dbReference type="InterPro" id="IPR007138">
    <property type="entry name" value="ABM_dom"/>
</dbReference>
<organism evidence="3">
    <name type="scientific">uncultured Gemmatimonadaceae bacterium</name>
    <dbReference type="NCBI Taxonomy" id="246130"/>
    <lineage>
        <taxon>Bacteria</taxon>
        <taxon>Pseudomonadati</taxon>
        <taxon>Gemmatimonadota</taxon>
        <taxon>Gemmatimonadia</taxon>
        <taxon>Gemmatimonadales</taxon>
        <taxon>Gemmatimonadaceae</taxon>
        <taxon>environmental samples</taxon>
    </lineage>
</organism>
<protein>
    <recommendedName>
        <fullName evidence="2">ABM domain-containing protein</fullName>
    </recommendedName>
</protein>
<feature type="compositionally biased region" description="Low complexity" evidence="1">
    <location>
        <begin position="1"/>
        <end position="14"/>
    </location>
</feature>
<evidence type="ECO:0000313" key="3">
    <source>
        <dbReference type="EMBL" id="CAA9361691.1"/>
    </source>
</evidence>
<feature type="domain" description="ABM" evidence="2">
    <location>
        <begin position="39"/>
        <end position="128"/>
    </location>
</feature>